<sequence>MAASFAAALMSGRGSVVSAVAIPAGTTTTGQPKAQPGTSRCAIAGVDSFGSASDMPPGNKSFAAFSMKSFETGAHGWNPIDWASA</sequence>
<proteinExistence type="predicted"/>
<accession>A0A0F7L6P7</accession>
<dbReference type="EMBL" id="KR029585">
    <property type="protein sequence ID" value="AKH46691.1"/>
    <property type="molecule type" value="Genomic_DNA"/>
</dbReference>
<reference evidence="1" key="2">
    <citation type="submission" date="2015-03" db="EMBL/GenBank/DDBJ databases">
        <authorList>
            <person name="Chow C.-E.T."/>
            <person name="Winget D.M."/>
            <person name="White R.A.III."/>
            <person name="Hallam S.J."/>
            <person name="Suttle C.A."/>
        </authorList>
    </citation>
    <scope>NUCLEOTIDE SEQUENCE</scope>
    <source>
        <strain evidence="1">Anoxic2_1</strain>
    </source>
</reference>
<evidence type="ECO:0000313" key="1">
    <source>
        <dbReference type="EMBL" id="AKH46691.1"/>
    </source>
</evidence>
<organism evidence="1">
    <name type="scientific">uncultured marine virus</name>
    <dbReference type="NCBI Taxonomy" id="186617"/>
    <lineage>
        <taxon>Viruses</taxon>
        <taxon>environmental samples</taxon>
    </lineage>
</organism>
<reference evidence="1" key="1">
    <citation type="journal article" date="2015" name="Front. Microbiol.">
        <title>Combining genomic sequencing methods to explore viral diversity and reveal potential virus-host interactions.</title>
        <authorList>
            <person name="Chow C.E."/>
            <person name="Winget D.M."/>
            <person name="White R.A.III."/>
            <person name="Hallam S.J."/>
            <person name="Suttle C.A."/>
        </authorList>
    </citation>
    <scope>NUCLEOTIDE SEQUENCE</scope>
    <source>
        <strain evidence="1">Anoxic2_1</strain>
    </source>
</reference>
<name>A0A0F7L6P7_9VIRU</name>
<protein>
    <submittedName>
        <fullName evidence="1">Uncharacterized protein</fullName>
    </submittedName>
</protein>